<protein>
    <submittedName>
        <fullName evidence="3">SDR family NAD(P)-dependent oxidoreductase</fullName>
    </submittedName>
</protein>
<dbReference type="InterPro" id="IPR036291">
    <property type="entry name" value="NAD(P)-bd_dom_sf"/>
</dbReference>
<proteinExistence type="inferred from homology"/>
<dbReference type="AlphaFoldDB" id="A0A6G4W8T7"/>
<dbReference type="PRINTS" id="PR00081">
    <property type="entry name" value="GDHRDH"/>
</dbReference>
<dbReference type="InterPro" id="IPR002347">
    <property type="entry name" value="SDR_fam"/>
</dbReference>
<dbReference type="Gene3D" id="3.40.50.720">
    <property type="entry name" value="NAD(P)-binding Rossmann-like Domain"/>
    <property type="match status" value="1"/>
</dbReference>
<name>A0A6G4W8T7_9HYPH</name>
<keyword evidence="4" id="KW-1185">Reference proteome</keyword>
<sequence>MALYRAAPADGVAWITGASTGIGRSLARDLAAEGYTVAVTARDEERLATLVQETQGLPGRIVSFPCDVTDEAAMDRTVSAIEREAGAIVLAVFNAGGYFPTRGERLDVLNILKTYEINFFGVIYGMVPVVDRMRSRGGGQVVLVGSASSYFGWPSAASYGSSKAALNNFAEAIKHDFDKINIRLQIMNLGFVATPLTERAQFAMPALMKVEDCSKRMAQAIRTGGFEPNFPRRLTWLLKIVRILPFRLRYRLIHRVARWEERPLAPARRRKA</sequence>
<dbReference type="EMBL" id="JAAKZF010000003">
    <property type="protein sequence ID" value="NGO50570.1"/>
    <property type="molecule type" value="Genomic_DNA"/>
</dbReference>
<dbReference type="Pfam" id="PF00106">
    <property type="entry name" value="adh_short"/>
    <property type="match status" value="1"/>
</dbReference>
<dbReference type="GO" id="GO:0016491">
    <property type="term" value="F:oxidoreductase activity"/>
    <property type="evidence" value="ECO:0007669"/>
    <property type="project" value="UniProtKB-KW"/>
</dbReference>
<dbReference type="PANTHER" id="PTHR44196">
    <property type="entry name" value="DEHYDROGENASE/REDUCTASE SDR FAMILY MEMBER 7B"/>
    <property type="match status" value="1"/>
</dbReference>
<accession>A0A6G4W8T7</accession>
<dbReference type="SUPFAM" id="SSF51735">
    <property type="entry name" value="NAD(P)-binding Rossmann-fold domains"/>
    <property type="match status" value="1"/>
</dbReference>
<evidence type="ECO:0000256" key="2">
    <source>
        <dbReference type="ARBA" id="ARBA00023002"/>
    </source>
</evidence>
<dbReference type="Proteomes" id="UP001642900">
    <property type="component" value="Unassembled WGS sequence"/>
</dbReference>
<reference evidence="3 4" key="1">
    <citation type="submission" date="2020-02" db="EMBL/GenBank/DDBJ databases">
        <title>Genome sequence of strain CCNWXJ40-4.</title>
        <authorList>
            <person name="Gao J."/>
            <person name="Sun J."/>
        </authorList>
    </citation>
    <scope>NUCLEOTIDE SEQUENCE [LARGE SCALE GENOMIC DNA]</scope>
    <source>
        <strain evidence="3 4">CCNWXJ 40-4</strain>
    </source>
</reference>
<comment type="caution">
    <text evidence="3">The sequence shown here is derived from an EMBL/GenBank/DDBJ whole genome shotgun (WGS) entry which is preliminary data.</text>
</comment>
<evidence type="ECO:0000313" key="4">
    <source>
        <dbReference type="Proteomes" id="UP001642900"/>
    </source>
</evidence>
<organism evidence="3 4">
    <name type="scientific">Allomesorhizobium camelthorni</name>
    <dbReference type="NCBI Taxonomy" id="475069"/>
    <lineage>
        <taxon>Bacteria</taxon>
        <taxon>Pseudomonadati</taxon>
        <taxon>Pseudomonadota</taxon>
        <taxon>Alphaproteobacteria</taxon>
        <taxon>Hyphomicrobiales</taxon>
        <taxon>Phyllobacteriaceae</taxon>
        <taxon>Allomesorhizobium</taxon>
    </lineage>
</organism>
<dbReference type="PANTHER" id="PTHR44196:SF1">
    <property type="entry name" value="DEHYDROGENASE_REDUCTASE SDR FAMILY MEMBER 7B"/>
    <property type="match status" value="1"/>
</dbReference>
<comment type="similarity">
    <text evidence="1">Belongs to the short-chain dehydrogenases/reductases (SDR) family.</text>
</comment>
<evidence type="ECO:0000256" key="1">
    <source>
        <dbReference type="ARBA" id="ARBA00006484"/>
    </source>
</evidence>
<keyword evidence="2" id="KW-0560">Oxidoreductase</keyword>
<evidence type="ECO:0000313" key="3">
    <source>
        <dbReference type="EMBL" id="NGO50570.1"/>
    </source>
</evidence>
<dbReference type="GO" id="GO:0016020">
    <property type="term" value="C:membrane"/>
    <property type="evidence" value="ECO:0007669"/>
    <property type="project" value="TreeGrafter"/>
</dbReference>
<dbReference type="RefSeq" id="WP_165024211.1">
    <property type="nucleotide sequence ID" value="NZ_JAAKZF010000003.1"/>
</dbReference>
<gene>
    <name evidence="3" type="ORF">G6N73_05135</name>
</gene>